<feature type="domain" description="HTH tetR-type" evidence="3">
    <location>
        <begin position="18"/>
        <end position="77"/>
    </location>
</feature>
<proteinExistence type="predicted"/>
<evidence type="ECO:0000259" key="3">
    <source>
        <dbReference type="PROSITE" id="PS50977"/>
    </source>
</evidence>
<evidence type="ECO:0000313" key="5">
    <source>
        <dbReference type="Proteomes" id="UP000011863"/>
    </source>
</evidence>
<name>A0A6C7E9P2_ILUCY</name>
<accession>A0A6C7E9P2</accession>
<dbReference type="InterPro" id="IPR009057">
    <property type="entry name" value="Homeodomain-like_sf"/>
</dbReference>
<feature type="DNA-binding region" description="H-T-H motif" evidence="2">
    <location>
        <begin position="40"/>
        <end position="59"/>
    </location>
</feature>
<dbReference type="InterPro" id="IPR050624">
    <property type="entry name" value="HTH-type_Tx_Regulator"/>
</dbReference>
<organism evidence="4 5">
    <name type="scientific">Ilumatobacter coccineus (strain NBRC 103263 / KCTC 29153 / YM16-304)</name>
    <dbReference type="NCBI Taxonomy" id="1313172"/>
    <lineage>
        <taxon>Bacteria</taxon>
        <taxon>Bacillati</taxon>
        <taxon>Actinomycetota</taxon>
        <taxon>Acidimicrobiia</taxon>
        <taxon>Acidimicrobiales</taxon>
        <taxon>Ilumatobacteraceae</taxon>
        <taxon>Ilumatobacter</taxon>
    </lineage>
</organism>
<evidence type="ECO:0000256" key="1">
    <source>
        <dbReference type="ARBA" id="ARBA00023125"/>
    </source>
</evidence>
<dbReference type="GO" id="GO:0003677">
    <property type="term" value="F:DNA binding"/>
    <property type="evidence" value="ECO:0007669"/>
    <property type="project" value="UniProtKB-UniRule"/>
</dbReference>
<dbReference type="EMBL" id="AP012057">
    <property type="protein sequence ID" value="BAN00766.1"/>
    <property type="molecule type" value="Genomic_DNA"/>
</dbReference>
<dbReference type="KEGG" id="aym:YM304_04520"/>
<dbReference type="RefSeq" id="WP_015440014.1">
    <property type="nucleotide sequence ID" value="NC_020520.1"/>
</dbReference>
<dbReference type="SUPFAM" id="SSF46689">
    <property type="entry name" value="Homeodomain-like"/>
    <property type="match status" value="1"/>
</dbReference>
<dbReference type="PANTHER" id="PTHR43479">
    <property type="entry name" value="ACREF/ENVCD OPERON REPRESSOR-RELATED"/>
    <property type="match status" value="1"/>
</dbReference>
<reference evidence="4 5" key="1">
    <citation type="journal article" date="2013" name="Int. J. Syst. Evol. Microbiol.">
        <title>Ilumatobacter nonamiense sp. nov. and Ilumatobacter coccineum sp. nov., isolated from seashore sand.</title>
        <authorList>
            <person name="Matsumoto A."/>
            <person name="Kasai H."/>
            <person name="Matsuo Y."/>
            <person name="Shizuri Y."/>
            <person name="Ichikawa N."/>
            <person name="Fujita N."/>
            <person name="Omura S."/>
            <person name="Takahashi Y."/>
        </authorList>
    </citation>
    <scope>NUCLEOTIDE SEQUENCE [LARGE SCALE GENOMIC DNA]</scope>
    <source>
        <strain evidence="5">NBRC 103263 / KCTC 29153 / YM16-304</strain>
    </source>
</reference>
<dbReference type="InterPro" id="IPR001647">
    <property type="entry name" value="HTH_TetR"/>
</dbReference>
<dbReference type="Gene3D" id="1.10.357.10">
    <property type="entry name" value="Tetracycline Repressor, domain 2"/>
    <property type="match status" value="1"/>
</dbReference>
<dbReference type="PANTHER" id="PTHR43479:SF11">
    <property type="entry name" value="ACREF_ENVCD OPERON REPRESSOR-RELATED"/>
    <property type="match status" value="1"/>
</dbReference>
<dbReference type="Proteomes" id="UP000011863">
    <property type="component" value="Chromosome"/>
</dbReference>
<keyword evidence="1 2" id="KW-0238">DNA-binding</keyword>
<dbReference type="PROSITE" id="PS50977">
    <property type="entry name" value="HTH_TETR_2"/>
    <property type="match status" value="1"/>
</dbReference>
<gene>
    <name evidence="4" type="ORF">YM304_04520</name>
</gene>
<dbReference type="Pfam" id="PF00440">
    <property type="entry name" value="TetR_N"/>
    <property type="match status" value="1"/>
</dbReference>
<evidence type="ECO:0000313" key="4">
    <source>
        <dbReference type="EMBL" id="BAN00766.1"/>
    </source>
</evidence>
<keyword evidence="5" id="KW-1185">Reference proteome</keyword>
<evidence type="ECO:0000256" key="2">
    <source>
        <dbReference type="PROSITE-ProRule" id="PRU00335"/>
    </source>
</evidence>
<protein>
    <submittedName>
        <fullName evidence="4">Putative TetR family transcriptional regulator</fullName>
    </submittedName>
</protein>
<dbReference type="AlphaFoldDB" id="A0A6C7E9P2"/>
<sequence>MASSQTSQVADGRSARRERNREAVIDAFIDLIMNGENDPSVDDIADKAGVSYRSVYRYFEDRTDMMAAAADRAMQWIRPLLVEASGPYKANDPLDHRIDAVVDARSEVYMQIAEVLRTALLRSNSEPFVANELYQARELLREQINVRFANELDAFSPRERELRLTSIDQTLQFQSLEYVMHDRGHTREELERYLRGQIRLALITPEADLDPR</sequence>